<proteinExistence type="predicted"/>
<dbReference type="InterPro" id="IPR000835">
    <property type="entry name" value="HTH_MarR-typ"/>
</dbReference>
<dbReference type="InterPro" id="IPR036388">
    <property type="entry name" value="WH-like_DNA-bd_sf"/>
</dbReference>
<protein>
    <submittedName>
        <fullName evidence="5">MarR family</fullName>
    </submittedName>
</protein>
<feature type="domain" description="HTH marR-type" evidence="4">
    <location>
        <begin position="26"/>
        <end position="172"/>
    </location>
</feature>
<dbReference type="GO" id="GO:0003677">
    <property type="term" value="F:DNA binding"/>
    <property type="evidence" value="ECO:0007669"/>
    <property type="project" value="UniProtKB-KW"/>
</dbReference>
<keyword evidence="3" id="KW-0804">Transcription</keyword>
<dbReference type="Pfam" id="PF01047">
    <property type="entry name" value="MarR"/>
    <property type="match status" value="1"/>
</dbReference>
<reference evidence="5 6" key="1">
    <citation type="submission" date="2018-06" db="EMBL/GenBank/DDBJ databases">
        <authorList>
            <consortium name="Pathogen Informatics"/>
            <person name="Doyle S."/>
        </authorList>
    </citation>
    <scope>NUCLEOTIDE SEQUENCE [LARGE SCALE GENOMIC DNA]</scope>
    <source>
        <strain evidence="5 6">NCTC12112</strain>
    </source>
</reference>
<dbReference type="Proteomes" id="UP000249008">
    <property type="component" value="Chromosome 1"/>
</dbReference>
<organism evidence="5 6">
    <name type="scientific">Fusobacterium ulcerans</name>
    <dbReference type="NCBI Taxonomy" id="861"/>
    <lineage>
        <taxon>Bacteria</taxon>
        <taxon>Fusobacteriati</taxon>
        <taxon>Fusobacteriota</taxon>
        <taxon>Fusobacteriia</taxon>
        <taxon>Fusobacteriales</taxon>
        <taxon>Fusobacteriaceae</taxon>
        <taxon>Fusobacterium</taxon>
    </lineage>
</organism>
<dbReference type="SMART" id="SM00347">
    <property type="entry name" value="HTH_MARR"/>
    <property type="match status" value="1"/>
</dbReference>
<sequence>MENHKDLYYEEIVDKWVSMDESEEIVNKRFKSLNKKSEILYNFVIAYTNYMNAKRDYGTGEELSMTEAHILTDIVDFEGITVTELSKKWRKTRSAISQTIKSLLKKEYIYRVNSKDDAKFFYLYPYDKAKDFALAHKRYDNIDIVKTNKSLLEKFSVDDLVTFDNILEEYTSILLKGETKKENKE</sequence>
<keyword evidence="2" id="KW-0238">DNA-binding</keyword>
<dbReference type="AlphaFoldDB" id="A0AAX2JE56"/>
<dbReference type="PROSITE" id="PS50995">
    <property type="entry name" value="HTH_MARR_2"/>
    <property type="match status" value="1"/>
</dbReference>
<gene>
    <name evidence="5" type="ORF">NCTC12112_02437</name>
</gene>
<evidence type="ECO:0000256" key="3">
    <source>
        <dbReference type="ARBA" id="ARBA00023163"/>
    </source>
</evidence>
<evidence type="ECO:0000256" key="2">
    <source>
        <dbReference type="ARBA" id="ARBA00023125"/>
    </source>
</evidence>
<dbReference type="GO" id="GO:0003700">
    <property type="term" value="F:DNA-binding transcription factor activity"/>
    <property type="evidence" value="ECO:0007669"/>
    <property type="project" value="InterPro"/>
</dbReference>
<dbReference type="EMBL" id="LS483487">
    <property type="protein sequence ID" value="SQJ09993.1"/>
    <property type="molecule type" value="Genomic_DNA"/>
</dbReference>
<accession>A0AAX2JE56</accession>
<evidence type="ECO:0000256" key="1">
    <source>
        <dbReference type="ARBA" id="ARBA00023015"/>
    </source>
</evidence>
<dbReference type="SUPFAM" id="SSF46785">
    <property type="entry name" value="Winged helix' DNA-binding domain"/>
    <property type="match status" value="1"/>
</dbReference>
<evidence type="ECO:0000313" key="6">
    <source>
        <dbReference type="Proteomes" id="UP000249008"/>
    </source>
</evidence>
<dbReference type="Gene3D" id="1.10.10.10">
    <property type="entry name" value="Winged helix-like DNA-binding domain superfamily/Winged helix DNA-binding domain"/>
    <property type="match status" value="1"/>
</dbReference>
<dbReference type="RefSeq" id="WP_005981099.1">
    <property type="nucleotide sequence ID" value="NZ_CABKNW010000005.1"/>
</dbReference>
<evidence type="ECO:0000313" key="5">
    <source>
        <dbReference type="EMBL" id="SQJ09993.1"/>
    </source>
</evidence>
<keyword evidence="1" id="KW-0805">Transcription regulation</keyword>
<dbReference type="KEGG" id="ful:C4N20_02775"/>
<name>A0AAX2JE56_9FUSO</name>
<dbReference type="GeneID" id="78453718"/>
<dbReference type="InterPro" id="IPR036390">
    <property type="entry name" value="WH_DNA-bd_sf"/>
</dbReference>
<dbReference type="PANTHER" id="PTHR42756:SF1">
    <property type="entry name" value="TRANSCRIPTIONAL REPRESSOR OF EMRAB OPERON"/>
    <property type="match status" value="1"/>
</dbReference>
<evidence type="ECO:0000259" key="4">
    <source>
        <dbReference type="PROSITE" id="PS50995"/>
    </source>
</evidence>
<dbReference type="PANTHER" id="PTHR42756">
    <property type="entry name" value="TRANSCRIPTIONAL REGULATOR, MARR"/>
    <property type="match status" value="1"/>
</dbReference>